<dbReference type="RefSeq" id="XP_031434307.1">
    <property type="nucleotide sequence ID" value="XM_031578447.2"/>
</dbReference>
<name>A0A6P8GFP0_CLUHA</name>
<dbReference type="Proteomes" id="UP000515152">
    <property type="component" value="Chromosome 12"/>
</dbReference>
<feature type="region of interest" description="Disordered" evidence="4">
    <location>
        <begin position="1"/>
        <end position="377"/>
    </location>
</feature>
<proteinExistence type="predicted"/>
<feature type="domain" description="SH3" evidence="5">
    <location>
        <begin position="512"/>
        <end position="573"/>
    </location>
</feature>
<gene>
    <name evidence="7" type="primary">fybb</name>
</gene>
<dbReference type="PANTHER" id="PTHR16830:SF12">
    <property type="entry name" value="PDZ DOMAIN-CONTAINING PROTEIN"/>
    <property type="match status" value="1"/>
</dbReference>
<evidence type="ECO:0000256" key="3">
    <source>
        <dbReference type="PROSITE-ProRule" id="PRU00192"/>
    </source>
</evidence>
<evidence type="ECO:0000256" key="2">
    <source>
        <dbReference type="ARBA" id="ARBA00022553"/>
    </source>
</evidence>
<feature type="compositionally biased region" description="Acidic residues" evidence="4">
    <location>
        <begin position="613"/>
        <end position="626"/>
    </location>
</feature>
<dbReference type="GO" id="GO:0005886">
    <property type="term" value="C:plasma membrane"/>
    <property type="evidence" value="ECO:0007669"/>
    <property type="project" value="InterPro"/>
</dbReference>
<dbReference type="GO" id="GO:0007229">
    <property type="term" value="P:integrin-mediated signaling pathway"/>
    <property type="evidence" value="ECO:0007669"/>
    <property type="project" value="InterPro"/>
</dbReference>
<evidence type="ECO:0000256" key="1">
    <source>
        <dbReference type="ARBA" id="ARBA00022443"/>
    </source>
</evidence>
<feature type="region of interest" description="Disordered" evidence="4">
    <location>
        <begin position="590"/>
        <end position="643"/>
    </location>
</feature>
<keyword evidence="1 3" id="KW-0728">SH3 domain</keyword>
<feature type="region of interest" description="Disordered" evidence="4">
    <location>
        <begin position="465"/>
        <end position="502"/>
    </location>
</feature>
<reference evidence="7" key="1">
    <citation type="submission" date="2025-08" db="UniProtKB">
        <authorList>
            <consortium name="RefSeq"/>
        </authorList>
    </citation>
    <scope>IDENTIFICATION</scope>
</reference>
<dbReference type="InterPro" id="IPR036028">
    <property type="entry name" value="SH3-like_dom_sf"/>
</dbReference>
<keyword evidence="6" id="KW-1185">Reference proteome</keyword>
<evidence type="ECO:0000259" key="5">
    <source>
        <dbReference type="PROSITE" id="PS50002"/>
    </source>
</evidence>
<dbReference type="PANTHER" id="PTHR16830">
    <property type="entry name" value="SH2 CONTAINING ADAPTOR PRAM-1 RELATED"/>
    <property type="match status" value="1"/>
</dbReference>
<dbReference type="InterPro" id="IPR029294">
    <property type="entry name" value="hSH3"/>
</dbReference>
<feature type="compositionally biased region" description="Low complexity" evidence="4">
    <location>
        <begin position="16"/>
        <end position="29"/>
    </location>
</feature>
<dbReference type="AlphaFoldDB" id="A0A6P8GFP0"/>
<evidence type="ECO:0000256" key="4">
    <source>
        <dbReference type="SAM" id="MobiDB-lite"/>
    </source>
</evidence>
<accession>A0A6P8GFP0</accession>
<feature type="compositionally biased region" description="Low complexity" evidence="4">
    <location>
        <begin position="326"/>
        <end position="335"/>
    </location>
</feature>
<dbReference type="GeneID" id="105908936"/>
<feature type="compositionally biased region" description="Basic and acidic residues" evidence="4">
    <location>
        <begin position="219"/>
        <end position="229"/>
    </location>
</feature>
<dbReference type="SUPFAM" id="SSF50044">
    <property type="entry name" value="SH3-domain"/>
    <property type="match status" value="2"/>
</dbReference>
<dbReference type="Gene3D" id="2.30.30.40">
    <property type="entry name" value="SH3 Domains"/>
    <property type="match status" value="2"/>
</dbReference>
<feature type="compositionally biased region" description="Pro residues" evidence="4">
    <location>
        <begin position="148"/>
        <end position="158"/>
    </location>
</feature>
<dbReference type="InterPro" id="IPR043443">
    <property type="entry name" value="FYB1/2-like"/>
</dbReference>
<sequence>MDNKTDVKAIMARFNSGPSPGDGPAAPGSRPKVPVHPTLSSGPPINAKKPVLESSLSGSAATSMPKPNFLKSTASTSSAPEIRESPKPKALANRFEAAQEDGKPSFAKQFPFRPKPGEAPQDSEPKSPFPKVPLHKPTLAGTMADPRPTIPKPPPAVAKPPWLKDTPKPEDSAAGLIPPKLPLAQKPKSSFNQIRQQQSDGPGPQKPLGVRAAQNTFFNKDRGEAKAEEGIDGDSAVGSKPPPPIFQKPALSKRPSELGLHAVIDDPSAPKRNPLPNIFALGSAPAKPNRPPNVNLDRFSKGMAAEPSAEGPGFRKGGPPPPPAAHPSSQAASSGPMPPALPLGLPPALPPCLPPRPPGAIIQPGPEDNYDDPGSMYPPPLPIGGNIFTLVFLWNVLIVIPSSFERAYCDPVFFGTQSATSLSTSCCWLSSHCVFPFLGHPGQRHEDSESDGEMYEDLDEKWAQMESKEQDKDKKKEKEEKKRLEQEKKEQKDRERKDNEARKKFKLTGPLQIIHKGKARVDCKGGKNELNLKQRESIDIIRIGDNPEGRWLARNQDGSYGYVKTDSVDIDFQSLKRLPGQIIDDPEVYDDIAPQNDIGSGVNGQGVILPPPPDDEGDDIYDDLEDPSLMNPDPQDTKSPPKARGFLQKFFRAPGNNTDVAPPAQFTERTSDIDEEIYDDVDSQGFPPPPPVSSLPKFKPKIEDKDPKRQKKLEKEEKDFRKRFKFEGEIQTLYQVIILPSLSCKKWGGKDLPLTPGEHLDVVVKAMDNKLVCRNSEGKFGYVSVSHIVVEDADIYDDIGDDCIYDND</sequence>
<dbReference type="GO" id="GO:0072659">
    <property type="term" value="P:protein localization to plasma membrane"/>
    <property type="evidence" value="ECO:0007669"/>
    <property type="project" value="TreeGrafter"/>
</dbReference>
<dbReference type="FunFam" id="2.30.30.40:FF:000133">
    <property type="entry name" value="FYN-binding protein-like isoform X2"/>
    <property type="match status" value="1"/>
</dbReference>
<dbReference type="CTD" id="796938"/>
<feature type="compositionally biased region" description="Polar residues" evidence="4">
    <location>
        <begin position="70"/>
        <end position="79"/>
    </location>
</feature>
<dbReference type="GO" id="GO:0050852">
    <property type="term" value="P:T cell receptor signaling pathway"/>
    <property type="evidence" value="ECO:0007669"/>
    <property type="project" value="TreeGrafter"/>
</dbReference>
<evidence type="ECO:0000313" key="6">
    <source>
        <dbReference type="Proteomes" id="UP000515152"/>
    </source>
</evidence>
<keyword evidence="2" id="KW-0597">Phosphoprotein</keyword>
<organism evidence="6 7">
    <name type="scientific">Clupea harengus</name>
    <name type="common">Atlantic herring</name>
    <dbReference type="NCBI Taxonomy" id="7950"/>
    <lineage>
        <taxon>Eukaryota</taxon>
        <taxon>Metazoa</taxon>
        <taxon>Chordata</taxon>
        <taxon>Craniata</taxon>
        <taxon>Vertebrata</taxon>
        <taxon>Euteleostomi</taxon>
        <taxon>Actinopterygii</taxon>
        <taxon>Neopterygii</taxon>
        <taxon>Teleostei</taxon>
        <taxon>Clupei</taxon>
        <taxon>Clupeiformes</taxon>
        <taxon>Clupeoidei</taxon>
        <taxon>Clupeidae</taxon>
        <taxon>Clupea</taxon>
    </lineage>
</organism>
<dbReference type="Pfam" id="PF14603">
    <property type="entry name" value="hSH3"/>
    <property type="match status" value="2"/>
</dbReference>
<protein>
    <submittedName>
        <fullName evidence="7">FYN-binding protein 1</fullName>
    </submittedName>
</protein>
<evidence type="ECO:0000313" key="7">
    <source>
        <dbReference type="RefSeq" id="XP_031434307.1"/>
    </source>
</evidence>
<dbReference type="OrthoDB" id="9396701at2759"/>
<feature type="compositionally biased region" description="Basic and acidic residues" evidence="4">
    <location>
        <begin position="700"/>
        <end position="715"/>
    </location>
</feature>
<dbReference type="PROSITE" id="PS50002">
    <property type="entry name" value="SH3"/>
    <property type="match status" value="1"/>
</dbReference>
<feature type="region of interest" description="Disordered" evidence="4">
    <location>
        <begin position="679"/>
        <end position="715"/>
    </location>
</feature>
<dbReference type="InterPro" id="IPR001452">
    <property type="entry name" value="SH3_domain"/>
</dbReference>
<feature type="compositionally biased region" description="Pro residues" evidence="4">
    <location>
        <begin position="336"/>
        <end position="358"/>
    </location>
</feature>
<feature type="compositionally biased region" description="Polar residues" evidence="4">
    <location>
        <begin position="187"/>
        <end position="200"/>
    </location>
</feature>
<dbReference type="KEGG" id="char:105908936"/>